<dbReference type="CDD" id="cd13631">
    <property type="entry name" value="PBP2_Ct-PDT_like"/>
    <property type="match status" value="1"/>
</dbReference>
<evidence type="ECO:0000256" key="8">
    <source>
        <dbReference type="ARBA" id="ARBA00050723"/>
    </source>
</evidence>
<feature type="compositionally biased region" description="Low complexity" evidence="9">
    <location>
        <begin position="92"/>
        <end position="106"/>
    </location>
</feature>
<dbReference type="PROSITE" id="PS51671">
    <property type="entry name" value="ACT"/>
    <property type="match status" value="1"/>
</dbReference>
<comment type="subcellular location">
    <subcellularLocation>
        <location evidence="1">Plastid</location>
        <location evidence="1">Chloroplast stroma</location>
    </subcellularLocation>
</comment>
<keyword evidence="7" id="KW-0456">Lyase</keyword>
<dbReference type="PROSITE" id="PS00858">
    <property type="entry name" value="PREPHENATE_DEHYDR_2"/>
    <property type="match status" value="1"/>
</dbReference>
<accession>A0A834GVH5</accession>
<dbReference type="GO" id="GO:0004664">
    <property type="term" value="F:prephenate dehydratase activity"/>
    <property type="evidence" value="ECO:0007669"/>
    <property type="project" value="InterPro"/>
</dbReference>
<evidence type="ECO:0000256" key="1">
    <source>
        <dbReference type="ARBA" id="ARBA00004470"/>
    </source>
</evidence>
<dbReference type="InterPro" id="IPR001086">
    <property type="entry name" value="Preph_deHydtase"/>
</dbReference>
<feature type="domain" description="Prephenate dehydratase" evidence="10">
    <location>
        <begin position="113"/>
        <end position="324"/>
    </location>
</feature>
<dbReference type="EC" id="4.2.1.91" evidence="3"/>
<protein>
    <recommendedName>
        <fullName evidence="3">arogenate dehydratase</fullName>
        <ecNumber evidence="3">4.2.1.91</ecNumber>
    </recommendedName>
</protein>
<gene>
    <name evidence="12" type="ORF">RHSIM_Rhsim06G0163400</name>
</gene>
<sequence>MALEGVVKVKVGCAVPHLGYGDLGFKHSGFAFYWVRDKEKGRKWDCCGVFSGLSPIRSVDGESSSNSNSAAELQRLVDQTEGNGSRKLQKDSSSSLPRPLTLSSSPNKGTKVRISFRGLPGAYSEDAALKAYPECETVPCDEFEDAFKVGDLTLTDCEPDLEKPDDSIAVELWLADKAVLPIENTLGGSIHRNYDLLLRHRLHIVGEVQLAVNLCLLALPGVRTEHLKHVLSHAQSIGVDPGLGLHTPAHKALAQSDIFLSKLGVVRENVDDTAGAAQLVASTGLRDAGVVASVRAAEIYGLNILAEGIQVERTIYSENDDSAIITRYLVLARDPIIPRADKPFKTSIVFTLQEGPGVLFKALAVFALRGINLTKIESRPQRKRPLRVVDDSNTGTAKYFDYLFYIDFEASMAEPRAQSALGQLQEFATFLRVLGCYPMDTAL</sequence>
<keyword evidence="6" id="KW-0584">Phenylalanine biosynthesis</keyword>
<dbReference type="InterPro" id="IPR018528">
    <property type="entry name" value="Preph_deHydtase_CS"/>
</dbReference>
<name>A0A834GVH5_RHOSS</name>
<comment type="caution">
    <text evidence="12">The sequence shown here is derived from an EMBL/GenBank/DDBJ whole genome shotgun (WGS) entry which is preliminary data.</text>
</comment>
<dbReference type="GO" id="GO:0009570">
    <property type="term" value="C:chloroplast stroma"/>
    <property type="evidence" value="ECO:0007669"/>
    <property type="project" value="UniProtKB-SubCell"/>
</dbReference>
<dbReference type="UniPathway" id="UPA00121">
    <property type="reaction ID" value="UER00344"/>
</dbReference>
<organism evidence="12 13">
    <name type="scientific">Rhododendron simsii</name>
    <name type="common">Sims's rhododendron</name>
    <dbReference type="NCBI Taxonomy" id="118357"/>
    <lineage>
        <taxon>Eukaryota</taxon>
        <taxon>Viridiplantae</taxon>
        <taxon>Streptophyta</taxon>
        <taxon>Embryophyta</taxon>
        <taxon>Tracheophyta</taxon>
        <taxon>Spermatophyta</taxon>
        <taxon>Magnoliopsida</taxon>
        <taxon>eudicotyledons</taxon>
        <taxon>Gunneridae</taxon>
        <taxon>Pentapetalae</taxon>
        <taxon>asterids</taxon>
        <taxon>Ericales</taxon>
        <taxon>Ericaceae</taxon>
        <taxon>Ericoideae</taxon>
        <taxon>Rhodoreae</taxon>
        <taxon>Rhododendron</taxon>
    </lineage>
</organism>
<dbReference type="Pfam" id="PF00800">
    <property type="entry name" value="PDT"/>
    <property type="match status" value="2"/>
</dbReference>
<dbReference type="PANTHER" id="PTHR21022:SF12">
    <property type="entry name" value="AROGENATE DEHYDRATASE"/>
    <property type="match status" value="1"/>
</dbReference>
<dbReference type="SUPFAM" id="SSF53850">
    <property type="entry name" value="Periplasmic binding protein-like II"/>
    <property type="match status" value="1"/>
</dbReference>
<dbReference type="EMBL" id="WJXA01000006">
    <property type="protein sequence ID" value="KAF7141964.1"/>
    <property type="molecule type" value="Genomic_DNA"/>
</dbReference>
<dbReference type="InterPro" id="IPR002912">
    <property type="entry name" value="ACT_dom"/>
</dbReference>
<evidence type="ECO:0000256" key="2">
    <source>
        <dbReference type="ARBA" id="ARBA00004929"/>
    </source>
</evidence>
<evidence type="ECO:0000256" key="9">
    <source>
        <dbReference type="SAM" id="MobiDB-lite"/>
    </source>
</evidence>
<evidence type="ECO:0000256" key="7">
    <source>
        <dbReference type="ARBA" id="ARBA00023239"/>
    </source>
</evidence>
<dbReference type="PROSITE" id="PS51171">
    <property type="entry name" value="PREPHENATE_DEHYDR_3"/>
    <property type="match status" value="1"/>
</dbReference>
<evidence type="ECO:0000256" key="4">
    <source>
        <dbReference type="ARBA" id="ARBA00022605"/>
    </source>
</evidence>
<evidence type="ECO:0000259" key="10">
    <source>
        <dbReference type="PROSITE" id="PS51171"/>
    </source>
</evidence>
<reference evidence="12" key="1">
    <citation type="submission" date="2019-11" db="EMBL/GenBank/DDBJ databases">
        <authorList>
            <person name="Liu Y."/>
            <person name="Hou J."/>
            <person name="Li T.-Q."/>
            <person name="Guan C.-H."/>
            <person name="Wu X."/>
            <person name="Wu H.-Z."/>
            <person name="Ling F."/>
            <person name="Zhang R."/>
            <person name="Shi X.-G."/>
            <person name="Ren J.-P."/>
            <person name="Chen E.-F."/>
            <person name="Sun J.-M."/>
        </authorList>
    </citation>
    <scope>NUCLEOTIDE SEQUENCE</scope>
    <source>
        <strain evidence="12">Adult_tree_wgs_1</strain>
        <tissue evidence="12">Leaves</tissue>
    </source>
</reference>
<dbReference type="InterPro" id="IPR045865">
    <property type="entry name" value="ACT-like_dom_sf"/>
</dbReference>
<keyword evidence="4" id="KW-0028">Amino-acid biosynthesis</keyword>
<dbReference type="FunFam" id="3.30.70.260:FF:000028">
    <property type="entry name" value="Arogenate dehydratase"/>
    <property type="match status" value="1"/>
</dbReference>
<dbReference type="GO" id="GO:0009094">
    <property type="term" value="P:L-phenylalanine biosynthetic process"/>
    <property type="evidence" value="ECO:0007669"/>
    <property type="project" value="UniProtKB-UniPathway"/>
</dbReference>
<feature type="domain" description="ACT" evidence="11">
    <location>
        <begin position="347"/>
        <end position="438"/>
    </location>
</feature>
<evidence type="ECO:0000256" key="5">
    <source>
        <dbReference type="ARBA" id="ARBA00023141"/>
    </source>
</evidence>
<proteinExistence type="predicted"/>
<dbReference type="SUPFAM" id="SSF55021">
    <property type="entry name" value="ACT-like"/>
    <property type="match status" value="1"/>
</dbReference>
<dbReference type="Pfam" id="PF01842">
    <property type="entry name" value="ACT"/>
    <property type="match status" value="1"/>
</dbReference>
<comment type="pathway">
    <text evidence="2">Amino-acid biosynthesis; L-phenylalanine biosynthesis; L-phenylalanine from L-arogenate: step 1/1.</text>
</comment>
<keyword evidence="13" id="KW-1185">Reference proteome</keyword>
<dbReference type="Gene3D" id="3.40.190.10">
    <property type="entry name" value="Periplasmic binding protein-like II"/>
    <property type="match status" value="2"/>
</dbReference>
<dbReference type="Gene3D" id="3.30.70.260">
    <property type="match status" value="1"/>
</dbReference>
<keyword evidence="5" id="KW-0057">Aromatic amino acid biosynthesis</keyword>
<dbReference type="Proteomes" id="UP000626092">
    <property type="component" value="Unassembled WGS sequence"/>
</dbReference>
<dbReference type="AlphaFoldDB" id="A0A834GVH5"/>
<comment type="catalytic activity">
    <reaction evidence="8">
        <text>L-arogenate + H(+) = L-phenylalanine + CO2 + H2O</text>
        <dbReference type="Rhea" id="RHEA:12536"/>
        <dbReference type="ChEBI" id="CHEBI:15377"/>
        <dbReference type="ChEBI" id="CHEBI:15378"/>
        <dbReference type="ChEBI" id="CHEBI:16526"/>
        <dbReference type="ChEBI" id="CHEBI:58095"/>
        <dbReference type="ChEBI" id="CHEBI:58180"/>
        <dbReference type="EC" id="4.2.1.91"/>
    </reaction>
    <physiologicalReaction direction="left-to-right" evidence="8">
        <dbReference type="Rhea" id="RHEA:12537"/>
    </physiologicalReaction>
</comment>
<evidence type="ECO:0000256" key="6">
    <source>
        <dbReference type="ARBA" id="ARBA00023222"/>
    </source>
</evidence>
<evidence type="ECO:0000256" key="3">
    <source>
        <dbReference type="ARBA" id="ARBA00013259"/>
    </source>
</evidence>
<dbReference type="GO" id="GO:0047769">
    <property type="term" value="F:arogenate dehydratase activity"/>
    <property type="evidence" value="ECO:0007669"/>
    <property type="project" value="UniProtKB-EC"/>
</dbReference>
<dbReference type="CDD" id="cd04905">
    <property type="entry name" value="ACT_CM-PDT"/>
    <property type="match status" value="1"/>
</dbReference>
<evidence type="ECO:0000313" key="12">
    <source>
        <dbReference type="EMBL" id="KAF7141964.1"/>
    </source>
</evidence>
<feature type="region of interest" description="Disordered" evidence="9">
    <location>
        <begin position="78"/>
        <end position="109"/>
    </location>
</feature>
<evidence type="ECO:0000313" key="13">
    <source>
        <dbReference type="Proteomes" id="UP000626092"/>
    </source>
</evidence>
<dbReference type="PANTHER" id="PTHR21022">
    <property type="entry name" value="PREPHENATE DEHYDRATASE P PROTEIN"/>
    <property type="match status" value="1"/>
</dbReference>
<evidence type="ECO:0000259" key="11">
    <source>
        <dbReference type="PROSITE" id="PS51671"/>
    </source>
</evidence>
<dbReference type="OrthoDB" id="2414662at2759"/>